<dbReference type="Proteomes" id="UP000540952">
    <property type="component" value="Unassembled WGS sequence"/>
</dbReference>
<dbReference type="SUPFAM" id="SSF53098">
    <property type="entry name" value="Ribonuclease H-like"/>
    <property type="match status" value="1"/>
</dbReference>
<accession>A0A7K4X153</accession>
<dbReference type="InterPro" id="IPR002156">
    <property type="entry name" value="RNaseH_domain"/>
</dbReference>
<dbReference type="GO" id="GO:0004523">
    <property type="term" value="F:RNA-DNA hybrid ribonuclease activity"/>
    <property type="evidence" value="ECO:0007669"/>
    <property type="project" value="InterPro"/>
</dbReference>
<dbReference type="InterPro" id="IPR012337">
    <property type="entry name" value="RNaseH-like_sf"/>
</dbReference>
<evidence type="ECO:0000313" key="9">
    <source>
        <dbReference type="Proteomes" id="UP000540952"/>
    </source>
</evidence>
<keyword evidence="6" id="KW-0695">RNA-directed DNA polymerase</keyword>
<proteinExistence type="predicted"/>
<sequence>QNQHWLQIPKRSPRPLPSALTVFTDAGRKSRKAAATWKEEEQWHSQVLTATDRDSLQTLELWAVVWVFCKWVTRALNVVTDSLYIARIVERIEEAEIKDLQNKRLAQLFI</sequence>
<dbReference type="GO" id="GO:0003964">
    <property type="term" value="F:RNA-directed DNA polymerase activity"/>
    <property type="evidence" value="ECO:0007669"/>
    <property type="project" value="UniProtKB-KW"/>
</dbReference>
<keyword evidence="1" id="KW-0808">Transferase</keyword>
<evidence type="ECO:0000256" key="6">
    <source>
        <dbReference type="ARBA" id="ARBA00022918"/>
    </source>
</evidence>
<evidence type="ECO:0000256" key="4">
    <source>
        <dbReference type="ARBA" id="ARBA00022759"/>
    </source>
</evidence>
<keyword evidence="4" id="KW-0255">Endonuclease</keyword>
<dbReference type="GO" id="GO:0035613">
    <property type="term" value="F:RNA stem-loop binding"/>
    <property type="evidence" value="ECO:0007669"/>
    <property type="project" value="TreeGrafter"/>
</dbReference>
<protein>
    <submittedName>
        <fullName evidence="8">POK19 protein</fullName>
    </submittedName>
</protein>
<comment type="caution">
    <text evidence="8">The sequence shown here is derived from an EMBL/GenBank/DDBJ whole genome shotgun (WGS) entry which is preliminary data.</text>
</comment>
<keyword evidence="9" id="KW-1185">Reference proteome</keyword>
<dbReference type="EMBL" id="VZRD01001053">
    <property type="protein sequence ID" value="NWR40306.1"/>
    <property type="molecule type" value="Genomic_DNA"/>
</dbReference>
<feature type="domain" description="RNase H type-1" evidence="7">
    <location>
        <begin position="18"/>
        <end position="102"/>
    </location>
</feature>
<evidence type="ECO:0000256" key="1">
    <source>
        <dbReference type="ARBA" id="ARBA00022679"/>
    </source>
</evidence>
<evidence type="ECO:0000313" key="8">
    <source>
        <dbReference type="EMBL" id="NWR40306.1"/>
    </source>
</evidence>
<evidence type="ECO:0000256" key="3">
    <source>
        <dbReference type="ARBA" id="ARBA00022722"/>
    </source>
</evidence>
<reference evidence="8 9" key="1">
    <citation type="submission" date="2019-09" db="EMBL/GenBank/DDBJ databases">
        <title>Bird 10,000 Genomes (B10K) Project - Family phase.</title>
        <authorList>
            <person name="Zhang G."/>
        </authorList>
    </citation>
    <scope>NUCLEOTIDE SEQUENCE [LARGE SCALE GENOMIC DNA]</scope>
    <source>
        <strain evidence="8">B10K-CU-031-13</strain>
        <tissue evidence="8">Muscle</tissue>
    </source>
</reference>
<keyword evidence="5" id="KW-0378">Hydrolase</keyword>
<dbReference type="InterPro" id="IPR036397">
    <property type="entry name" value="RNaseH_sf"/>
</dbReference>
<dbReference type="Pfam" id="PF00075">
    <property type="entry name" value="RNase_H"/>
    <property type="match status" value="1"/>
</dbReference>
<evidence type="ECO:0000256" key="2">
    <source>
        <dbReference type="ARBA" id="ARBA00022695"/>
    </source>
</evidence>
<dbReference type="PANTHER" id="PTHR41694:SF3">
    <property type="entry name" value="RNA-DIRECTED DNA POLYMERASE-RELATED"/>
    <property type="match status" value="1"/>
</dbReference>
<gene>
    <name evidence="8" type="primary">Ervk19_1</name>
    <name evidence="8" type="ORF">TACRUB_R15710</name>
</gene>
<evidence type="ECO:0000259" key="7">
    <source>
        <dbReference type="Pfam" id="PF00075"/>
    </source>
</evidence>
<feature type="non-terminal residue" evidence="8">
    <location>
        <position position="110"/>
    </location>
</feature>
<keyword evidence="2" id="KW-0548">Nucleotidyltransferase</keyword>
<dbReference type="AlphaFoldDB" id="A0A7K4X153"/>
<keyword evidence="3" id="KW-0540">Nuclease</keyword>
<dbReference type="PANTHER" id="PTHR41694">
    <property type="entry name" value="ENDOGENOUS RETROVIRUS GROUP K MEMBER POL PROTEIN"/>
    <property type="match status" value="1"/>
</dbReference>
<feature type="non-terminal residue" evidence="8">
    <location>
        <position position="1"/>
    </location>
</feature>
<organism evidence="8 9">
    <name type="scientific">Tachuris rubrigastra</name>
    <dbReference type="NCBI Taxonomy" id="495162"/>
    <lineage>
        <taxon>Eukaryota</taxon>
        <taxon>Metazoa</taxon>
        <taxon>Chordata</taxon>
        <taxon>Craniata</taxon>
        <taxon>Vertebrata</taxon>
        <taxon>Euteleostomi</taxon>
        <taxon>Archelosauria</taxon>
        <taxon>Archosauria</taxon>
        <taxon>Dinosauria</taxon>
        <taxon>Saurischia</taxon>
        <taxon>Theropoda</taxon>
        <taxon>Coelurosauria</taxon>
        <taxon>Aves</taxon>
        <taxon>Neognathae</taxon>
        <taxon>Neoaves</taxon>
        <taxon>Telluraves</taxon>
        <taxon>Australaves</taxon>
        <taxon>Passeriformes</taxon>
        <taxon>Tyrannidae</taxon>
        <taxon>Tachuris</taxon>
    </lineage>
</organism>
<dbReference type="Gene3D" id="3.30.420.10">
    <property type="entry name" value="Ribonuclease H-like superfamily/Ribonuclease H"/>
    <property type="match status" value="1"/>
</dbReference>
<evidence type="ECO:0000256" key="5">
    <source>
        <dbReference type="ARBA" id="ARBA00022801"/>
    </source>
</evidence>
<name>A0A7K4X153_9TYRA</name>